<evidence type="ECO:0000256" key="4">
    <source>
        <dbReference type="ARBA" id="ARBA00022679"/>
    </source>
</evidence>
<dbReference type="Proteomes" id="UP000242525">
    <property type="component" value="Unassembled WGS sequence"/>
</dbReference>
<dbReference type="InterPro" id="IPR008271">
    <property type="entry name" value="Ser/Thr_kinase_AS"/>
</dbReference>
<dbReference type="GO" id="GO:0004674">
    <property type="term" value="F:protein serine/threonine kinase activity"/>
    <property type="evidence" value="ECO:0007669"/>
    <property type="project" value="UniProtKB-KW"/>
</dbReference>
<evidence type="ECO:0000313" key="14">
    <source>
        <dbReference type="EMBL" id="KAF5099706.1"/>
    </source>
</evidence>
<keyword evidence="15" id="KW-1185">Reference proteome</keyword>
<keyword evidence="3" id="KW-0309">Germination</keyword>
<accession>A0A0J9XAV3</accession>
<dbReference type="GO" id="GO:0030154">
    <property type="term" value="P:cell differentiation"/>
    <property type="evidence" value="ECO:0007669"/>
    <property type="project" value="TreeGrafter"/>
</dbReference>
<dbReference type="EMBL" id="QQZK01000056">
    <property type="protein sequence ID" value="KAF5099706.1"/>
    <property type="molecule type" value="Genomic_DNA"/>
</dbReference>
<dbReference type="GO" id="GO:0004712">
    <property type="term" value="F:protein serine/threonine/tyrosine kinase activity"/>
    <property type="evidence" value="ECO:0007669"/>
    <property type="project" value="TreeGrafter"/>
</dbReference>
<reference evidence="13 15" key="1">
    <citation type="submission" date="2014-03" db="EMBL/GenBank/DDBJ databases">
        <authorList>
            <person name="Casaregola S."/>
        </authorList>
    </citation>
    <scope>NUCLEOTIDE SEQUENCE [LARGE SCALE GENOMIC DNA]</scope>
    <source>
        <strain evidence="13 15">CLIB 918</strain>
    </source>
</reference>
<evidence type="ECO:0000256" key="8">
    <source>
        <dbReference type="ARBA" id="ARBA00055136"/>
    </source>
</evidence>
<dbReference type="CDD" id="cd14137">
    <property type="entry name" value="STKc_GSK3"/>
    <property type="match status" value="1"/>
</dbReference>
<dbReference type="InterPro" id="IPR039192">
    <property type="entry name" value="STKc_GSK3"/>
</dbReference>
<dbReference type="SUPFAM" id="SSF56112">
    <property type="entry name" value="Protein kinase-like (PK-like)"/>
    <property type="match status" value="1"/>
</dbReference>
<protein>
    <recommendedName>
        <fullName evidence="9">Glycogen synthase kinase 1</fullName>
    </recommendedName>
</protein>
<dbReference type="GO" id="GO:0005737">
    <property type="term" value="C:cytoplasm"/>
    <property type="evidence" value="ECO:0007669"/>
    <property type="project" value="TreeGrafter"/>
</dbReference>
<dbReference type="SMART" id="SM00220">
    <property type="entry name" value="S_TKc"/>
    <property type="match status" value="1"/>
</dbReference>
<keyword evidence="2 11" id="KW-0723">Serine/threonine-protein kinase</keyword>
<comment type="function">
    <text evidence="8">Protein kinase that acts downstream of the MPS1 MAPK cascade as a highly conservative signal modulator that dictates growth, conidiation and pathogenicity. Phosphorylates HAT1 at 'Ser-8' to block its translocation from the nucleus to the cytoplasm where HAT1 positively regulates appressorium development and pathogenicity.</text>
</comment>
<dbReference type="InterPro" id="IPR000719">
    <property type="entry name" value="Prot_kinase_dom"/>
</dbReference>
<proteinExistence type="inferred from homology"/>
<dbReference type="PROSITE" id="PS00107">
    <property type="entry name" value="PROTEIN_KINASE_ATP"/>
    <property type="match status" value="1"/>
</dbReference>
<evidence type="ECO:0000259" key="12">
    <source>
        <dbReference type="PROSITE" id="PS50011"/>
    </source>
</evidence>
<dbReference type="PANTHER" id="PTHR24057:SF0">
    <property type="entry name" value="PROTEIN KINASE SHAGGY-RELATED"/>
    <property type="match status" value="1"/>
</dbReference>
<dbReference type="EMBL" id="CCBN010000006">
    <property type="protein sequence ID" value="CDO53957.1"/>
    <property type="molecule type" value="Genomic_DNA"/>
</dbReference>
<dbReference type="PROSITE" id="PS50011">
    <property type="entry name" value="PROTEIN_KINASE_DOM"/>
    <property type="match status" value="1"/>
</dbReference>
<keyword evidence="4" id="KW-0808">Transferase</keyword>
<feature type="binding site" evidence="10">
    <location>
        <position position="51"/>
    </location>
    <ligand>
        <name>ATP</name>
        <dbReference type="ChEBI" id="CHEBI:30616"/>
    </ligand>
</feature>
<dbReference type="GO" id="GO:0005524">
    <property type="term" value="F:ATP binding"/>
    <property type="evidence" value="ECO:0007669"/>
    <property type="project" value="UniProtKB-UniRule"/>
</dbReference>
<keyword evidence="5 10" id="KW-0547">Nucleotide-binding</keyword>
<dbReference type="FunFam" id="3.30.200.20:FF:000009">
    <property type="entry name" value="Glycogen synthase kinase-3 beta"/>
    <property type="match status" value="1"/>
</dbReference>
<dbReference type="Pfam" id="PF00069">
    <property type="entry name" value="Pkinase"/>
    <property type="match status" value="1"/>
</dbReference>
<keyword evidence="7 10" id="KW-0067">ATP-binding</keyword>
<evidence type="ECO:0000256" key="7">
    <source>
        <dbReference type="ARBA" id="ARBA00022840"/>
    </source>
</evidence>
<dbReference type="AlphaFoldDB" id="A0A0J9XAV3"/>
<reference evidence="14" key="2">
    <citation type="journal article" date="2020" name="Front. Microbiol.">
        <title>Phenotypic and Genetic Characterization of the Cheese Ripening Yeast Geotrichum candidum.</title>
        <authorList>
            <person name="Perkins V."/>
            <person name="Vignola S."/>
            <person name="Lessard M.H."/>
            <person name="Plante P.L."/>
            <person name="Corbeil J."/>
            <person name="Dugat-Bony E."/>
            <person name="Frenette M."/>
            <person name="Labrie S."/>
        </authorList>
    </citation>
    <scope>NUCLEOTIDE SEQUENCE</scope>
    <source>
        <strain evidence="14">LMA-70</strain>
    </source>
</reference>
<dbReference type="Proteomes" id="UP000750522">
    <property type="component" value="Unassembled WGS sequence"/>
</dbReference>
<comment type="similarity">
    <text evidence="1">Belongs to the protein kinase superfamily. CMGC Ser/Thr protein kinase family. GSK-3 subfamily.</text>
</comment>
<sequence length="385" mass="44165">MSELVQQQVQDGKTGDKKDITYTREKVVGNGSFGVVFKTVLIPSNETAAIKRVLQDKRYKNRELEIMRRVCHHPNVCQLKAFFYSTEQATNEVFLNLIMEFVPETVFKAIDYFTARKSFMPVFEVKLYSYQLFRSLAYIHSLGICHRDIKPQNLLLNPHTGVLKLCDFGSAKVLVPEEQNISYICSRYYRAPELIFGATNYTTKIDVWSSGCVMAEMFLGHPLFSGETSIDHLVEIIRVLGTPTKEQIKTMNPNYVNNKFPQIKACPLTKVFRKHTQPDAIDLIGRLLQYSHGARLSAIQVLLHPFFDELRDPATRFFTDSRNIPSTTVPLPPLFNFSRLELSIAPDLNHRLVPPHAKAALLEQTGIDLDNFVPLRREEFKTYEE</sequence>
<dbReference type="Gene3D" id="1.10.510.10">
    <property type="entry name" value="Transferase(Phosphotransferase) domain 1"/>
    <property type="match status" value="1"/>
</dbReference>
<dbReference type="InterPro" id="IPR011009">
    <property type="entry name" value="Kinase-like_dom_sf"/>
</dbReference>
<evidence type="ECO:0000313" key="15">
    <source>
        <dbReference type="Proteomes" id="UP000242525"/>
    </source>
</evidence>
<evidence type="ECO:0000256" key="3">
    <source>
        <dbReference type="ARBA" id="ARBA00022544"/>
    </source>
</evidence>
<evidence type="ECO:0000256" key="11">
    <source>
        <dbReference type="RuleBase" id="RU000304"/>
    </source>
</evidence>
<name>A0A0J9XAV3_GEOCN</name>
<evidence type="ECO:0000256" key="6">
    <source>
        <dbReference type="ARBA" id="ARBA00022777"/>
    </source>
</evidence>
<feature type="domain" description="Protein kinase" evidence="12">
    <location>
        <begin position="22"/>
        <end position="307"/>
    </location>
</feature>
<comment type="caution">
    <text evidence="13">The sequence shown here is derived from an EMBL/GenBank/DDBJ whole genome shotgun (WGS) entry which is preliminary data.</text>
</comment>
<reference evidence="14" key="3">
    <citation type="submission" date="2020-01" db="EMBL/GenBank/DDBJ databases">
        <authorList>
            <person name="Perkins V."/>
            <person name="Lessard M.-H."/>
            <person name="Dugat-Bony E."/>
            <person name="Frenette M."/>
            <person name="Labrie S."/>
        </authorList>
    </citation>
    <scope>NUCLEOTIDE SEQUENCE</scope>
    <source>
        <strain evidence="14">LMA-70</strain>
    </source>
</reference>
<dbReference type="Gene3D" id="3.30.200.20">
    <property type="entry name" value="Phosphorylase Kinase, domain 1"/>
    <property type="match status" value="1"/>
</dbReference>
<gene>
    <name evidence="13" type="ORF">BN980_GECA06s02397g</name>
    <name evidence="14" type="ORF">DV451_002844</name>
</gene>
<dbReference type="InterPro" id="IPR050591">
    <property type="entry name" value="GSK-3"/>
</dbReference>
<dbReference type="PANTHER" id="PTHR24057">
    <property type="entry name" value="GLYCOGEN SYNTHASE KINASE-3 ALPHA"/>
    <property type="match status" value="1"/>
</dbReference>
<dbReference type="GO" id="GO:0007165">
    <property type="term" value="P:signal transduction"/>
    <property type="evidence" value="ECO:0007669"/>
    <property type="project" value="TreeGrafter"/>
</dbReference>
<dbReference type="OrthoDB" id="272141at2759"/>
<evidence type="ECO:0000313" key="13">
    <source>
        <dbReference type="EMBL" id="CDO53957.1"/>
    </source>
</evidence>
<evidence type="ECO:0000256" key="10">
    <source>
        <dbReference type="PROSITE-ProRule" id="PRU10141"/>
    </source>
</evidence>
<evidence type="ECO:0000256" key="9">
    <source>
        <dbReference type="ARBA" id="ARBA00072289"/>
    </source>
</evidence>
<dbReference type="FunFam" id="1.10.510.10:FF:000082">
    <property type="entry name" value="Shaggy-related protein kinase kappa"/>
    <property type="match status" value="1"/>
</dbReference>
<evidence type="ECO:0000256" key="5">
    <source>
        <dbReference type="ARBA" id="ARBA00022741"/>
    </source>
</evidence>
<dbReference type="PROSITE" id="PS00108">
    <property type="entry name" value="PROTEIN_KINASE_ST"/>
    <property type="match status" value="1"/>
</dbReference>
<dbReference type="InterPro" id="IPR017441">
    <property type="entry name" value="Protein_kinase_ATP_BS"/>
</dbReference>
<dbReference type="STRING" id="1173061.A0A0J9XAV3"/>
<keyword evidence="6 13" id="KW-0418">Kinase</keyword>
<evidence type="ECO:0000256" key="1">
    <source>
        <dbReference type="ARBA" id="ARBA00005527"/>
    </source>
</evidence>
<dbReference type="GO" id="GO:0005634">
    <property type="term" value="C:nucleus"/>
    <property type="evidence" value="ECO:0007669"/>
    <property type="project" value="TreeGrafter"/>
</dbReference>
<organism evidence="13 15">
    <name type="scientific">Geotrichum candidum</name>
    <name type="common">Oospora lactis</name>
    <name type="synonym">Dipodascus geotrichum</name>
    <dbReference type="NCBI Taxonomy" id="1173061"/>
    <lineage>
        <taxon>Eukaryota</taxon>
        <taxon>Fungi</taxon>
        <taxon>Dikarya</taxon>
        <taxon>Ascomycota</taxon>
        <taxon>Saccharomycotina</taxon>
        <taxon>Dipodascomycetes</taxon>
        <taxon>Dipodascales</taxon>
        <taxon>Dipodascaceae</taxon>
        <taxon>Geotrichum</taxon>
    </lineage>
</organism>
<evidence type="ECO:0000256" key="2">
    <source>
        <dbReference type="ARBA" id="ARBA00022527"/>
    </source>
</evidence>